<proteinExistence type="predicted"/>
<dbReference type="OrthoDB" id="202827at2759"/>
<evidence type="ECO:0000256" key="1">
    <source>
        <dbReference type="SAM" id="Coils"/>
    </source>
</evidence>
<accession>A0A9W7AH75</accession>
<reference evidence="3" key="1">
    <citation type="journal article" date="2023" name="Commun. Biol.">
        <title>Genome analysis of Parmales, the sister group of diatoms, reveals the evolutionary specialization of diatoms from phago-mixotrophs to photoautotrophs.</title>
        <authorList>
            <person name="Ban H."/>
            <person name="Sato S."/>
            <person name="Yoshikawa S."/>
            <person name="Yamada K."/>
            <person name="Nakamura Y."/>
            <person name="Ichinomiya M."/>
            <person name="Sato N."/>
            <person name="Blanc-Mathieu R."/>
            <person name="Endo H."/>
            <person name="Kuwata A."/>
            <person name="Ogata H."/>
        </authorList>
    </citation>
    <scope>NUCLEOTIDE SEQUENCE [LARGE SCALE GENOMIC DNA]</scope>
    <source>
        <strain evidence="3">NIES 3701</strain>
    </source>
</reference>
<name>A0A9W7AH75_9STRA</name>
<sequence length="329" mass="37133">MSSPPTSLDSRYKLGRTKISTSDITSIEKGIEILGTLLRASIDKNGERSVETAVLAYEYGRGLLRAVTVRRETPQSEESELIEKVEKVEKEEDEEDKAETKRSDEEDLGIAMENVELAWEVFQRNAEYEVKDADNKGEESEPPAKKIKEEEFVPQYSSYCLSNLARVMIGHGDLCTAMSDYQKSYKSYLSGMTLLEADVERLQSVEKVVRYRRIVDCLVCVCESLLGIEGDVEDADGEVIIEEKEKMETILGYYTAGRESLQKCVYAFGEGIGEGRREELEEEKGMVCQISVLLMAVEGRIREREAELKEAKEVKEVKEGEVKGEEGKK</sequence>
<dbReference type="AlphaFoldDB" id="A0A9W7AH75"/>
<protein>
    <submittedName>
        <fullName evidence="2">Uncharacterized protein</fullName>
    </submittedName>
</protein>
<organism evidence="2 3">
    <name type="scientific">Triparma strigata</name>
    <dbReference type="NCBI Taxonomy" id="1606541"/>
    <lineage>
        <taxon>Eukaryota</taxon>
        <taxon>Sar</taxon>
        <taxon>Stramenopiles</taxon>
        <taxon>Ochrophyta</taxon>
        <taxon>Bolidophyceae</taxon>
        <taxon>Parmales</taxon>
        <taxon>Triparmaceae</taxon>
        <taxon>Triparma</taxon>
    </lineage>
</organism>
<comment type="caution">
    <text evidence="2">The sequence shown here is derived from an EMBL/GenBank/DDBJ whole genome shotgun (WGS) entry which is preliminary data.</text>
</comment>
<feature type="coiled-coil region" evidence="1">
    <location>
        <begin position="81"/>
        <end position="108"/>
    </location>
</feature>
<evidence type="ECO:0000313" key="3">
    <source>
        <dbReference type="Proteomes" id="UP001165085"/>
    </source>
</evidence>
<evidence type="ECO:0000313" key="2">
    <source>
        <dbReference type="EMBL" id="GMH69113.1"/>
    </source>
</evidence>
<gene>
    <name evidence="2" type="ORF">TrST_g2283</name>
</gene>
<dbReference type="Proteomes" id="UP001165085">
    <property type="component" value="Unassembled WGS sequence"/>
</dbReference>
<dbReference type="EMBL" id="BRXY01000130">
    <property type="protein sequence ID" value="GMH69113.1"/>
    <property type="molecule type" value="Genomic_DNA"/>
</dbReference>
<keyword evidence="3" id="KW-1185">Reference proteome</keyword>
<feature type="coiled-coil region" evidence="1">
    <location>
        <begin position="294"/>
        <end position="321"/>
    </location>
</feature>
<keyword evidence="1" id="KW-0175">Coiled coil</keyword>